<organism evidence="1 2">
    <name type="scientific">Lacrimispora celerecrescens</name>
    <dbReference type="NCBI Taxonomy" id="29354"/>
    <lineage>
        <taxon>Bacteria</taxon>
        <taxon>Bacillati</taxon>
        <taxon>Bacillota</taxon>
        <taxon>Clostridia</taxon>
        <taxon>Lachnospirales</taxon>
        <taxon>Lachnospiraceae</taxon>
        <taxon>Lacrimispora</taxon>
    </lineage>
</organism>
<evidence type="ECO:0000313" key="1">
    <source>
        <dbReference type="EMBL" id="KEZ90663.1"/>
    </source>
</evidence>
<sequence>MFRNFLKKSDTEIITIKPPETHQTEWGGDGIVFYVKNGKGLLSSKYGYLEDAALATLVYGDTPLIKFQGDGPYFCPTCEKLVAAGYGLNMSNNKIISELRDVLNRQFVSLEESLENLKLLLGLLSTGYYALVDTELCPTNGNGEFFWKLNNTLTYNKASCPIYGGDGLWSKEIPYFVLPSQPPSLYNPQQAELYRNKDEYRAITYHMDGYLCTLIDGHHKVVAAALDKKKVKSLVIIPASFVSMPYDKQNYNSGISINGVFLNENEMINPVKEVSKLMELNQLKRDVTERYLALRNEDFDKNYEWPKEILDAEKIFPDAVTVARQQWAGDISDGRLSCILMNQEVISDQDALNISVALYYSKNPRFKEMAFYFCKNYFYVSVWYKIYELLAEIKDEEVENFFVDYLIENDKEHPEIKKIIDKHFLA</sequence>
<accession>A0A084JNX9</accession>
<dbReference type="EMBL" id="JPME01000010">
    <property type="protein sequence ID" value="KEZ90663.1"/>
    <property type="molecule type" value="Genomic_DNA"/>
</dbReference>
<dbReference type="RefSeq" id="WP_038279864.1">
    <property type="nucleotide sequence ID" value="NZ_JPME01000010.1"/>
</dbReference>
<evidence type="ECO:0000313" key="2">
    <source>
        <dbReference type="Proteomes" id="UP000028525"/>
    </source>
</evidence>
<evidence type="ECO:0008006" key="3">
    <source>
        <dbReference type="Google" id="ProtNLM"/>
    </source>
</evidence>
<protein>
    <recommendedName>
        <fullName evidence="3">Cytoplasmic protein</fullName>
    </recommendedName>
</protein>
<dbReference type="OrthoDB" id="1884491at2"/>
<reference evidence="1 2" key="1">
    <citation type="submission" date="2014-07" db="EMBL/GenBank/DDBJ databases">
        <title>Draft genome of Clostridium celerecrescens 152B isolated from sediments associated with methane hydrate from Krishna Godavari basin.</title>
        <authorList>
            <person name="Honkalas V.S."/>
            <person name="Dabir A.P."/>
            <person name="Arora P."/>
            <person name="Dhakephalkar P.K."/>
        </authorList>
    </citation>
    <scope>NUCLEOTIDE SEQUENCE [LARGE SCALE GENOMIC DNA]</scope>
    <source>
        <strain evidence="1 2">152B</strain>
    </source>
</reference>
<keyword evidence="2" id="KW-1185">Reference proteome</keyword>
<gene>
    <name evidence="1" type="ORF">IO98_07830</name>
</gene>
<name>A0A084JNX9_9FIRM</name>
<dbReference type="Proteomes" id="UP000028525">
    <property type="component" value="Unassembled WGS sequence"/>
</dbReference>
<proteinExistence type="predicted"/>
<comment type="caution">
    <text evidence="1">The sequence shown here is derived from an EMBL/GenBank/DDBJ whole genome shotgun (WGS) entry which is preliminary data.</text>
</comment>
<dbReference type="AlphaFoldDB" id="A0A084JNX9"/>